<name>A0A7C9NNN9_9ACTN</name>
<evidence type="ECO:0000313" key="3">
    <source>
        <dbReference type="Proteomes" id="UP000479526"/>
    </source>
</evidence>
<dbReference type="EMBL" id="WXEW01000015">
    <property type="protein sequence ID" value="NAS27312.1"/>
    <property type="molecule type" value="Genomic_DNA"/>
</dbReference>
<dbReference type="Proteomes" id="UP000479526">
    <property type="component" value="Unassembled WGS sequence"/>
</dbReference>
<keyword evidence="3" id="KW-1185">Reference proteome</keyword>
<evidence type="ECO:0000313" key="2">
    <source>
        <dbReference type="EMBL" id="NAS27312.1"/>
    </source>
</evidence>
<comment type="caution">
    <text evidence="2">The sequence shown here is derived from an EMBL/GenBank/DDBJ whole genome shotgun (WGS) entry which is preliminary data.</text>
</comment>
<keyword evidence="1" id="KW-0472">Membrane</keyword>
<feature type="transmembrane region" description="Helical" evidence="1">
    <location>
        <begin position="6"/>
        <end position="28"/>
    </location>
</feature>
<dbReference type="RefSeq" id="WP_030456920.1">
    <property type="nucleotide sequence ID" value="NZ_WXEW01000015.1"/>
</dbReference>
<proteinExistence type="predicted"/>
<sequence>MLTAGEVAGLIVAMFWAILVCFLAYVLIKLARLLTATTKVVNELGDKVVPLLNEVSYTVSETNRQLVAVEAIASNVKEVSDDVAKITGLASTVVTGPLIKVSSIAHGIRGALSRRGRRRKSLEPRP</sequence>
<keyword evidence="1" id="KW-0812">Transmembrane</keyword>
<reference evidence="2 3" key="1">
    <citation type="submission" date="2020-01" db="EMBL/GenBank/DDBJ databases">
        <title>Herbidospora sp. NEAU-GS84 nov., a novel actinomycete isolated from soil.</title>
        <authorList>
            <person name="Han L."/>
        </authorList>
    </citation>
    <scope>NUCLEOTIDE SEQUENCE [LARGE SCALE GENOMIC DNA]</scope>
    <source>
        <strain evidence="2 3">NEAU-GS84</strain>
    </source>
</reference>
<dbReference type="Pfam" id="PF06103">
    <property type="entry name" value="DUF948"/>
    <property type="match status" value="1"/>
</dbReference>
<dbReference type="AlphaFoldDB" id="A0A7C9NNN9"/>
<organism evidence="2 3">
    <name type="scientific">Herbidospora solisilvae</name>
    <dbReference type="NCBI Taxonomy" id="2696284"/>
    <lineage>
        <taxon>Bacteria</taxon>
        <taxon>Bacillati</taxon>
        <taxon>Actinomycetota</taxon>
        <taxon>Actinomycetes</taxon>
        <taxon>Streptosporangiales</taxon>
        <taxon>Streptosporangiaceae</taxon>
        <taxon>Herbidospora</taxon>
    </lineage>
</organism>
<gene>
    <name evidence="2" type="ORF">GT755_37295</name>
</gene>
<keyword evidence="1" id="KW-1133">Transmembrane helix</keyword>
<dbReference type="InterPro" id="IPR009293">
    <property type="entry name" value="UPF0478"/>
</dbReference>
<protein>
    <submittedName>
        <fullName evidence="2">DUF948 domain-containing protein</fullName>
    </submittedName>
</protein>
<evidence type="ECO:0000256" key="1">
    <source>
        <dbReference type="SAM" id="Phobius"/>
    </source>
</evidence>
<accession>A0A7C9NNN9</accession>